<keyword evidence="2" id="KW-0812">Transmembrane</keyword>
<dbReference type="SMART" id="SM00642">
    <property type="entry name" value="Aamy"/>
    <property type="match status" value="1"/>
</dbReference>
<dbReference type="Pfam" id="PF00128">
    <property type="entry name" value="Alpha-amylase"/>
    <property type="match status" value="1"/>
</dbReference>
<comment type="caution">
    <text evidence="4">The sequence shown here is derived from an EMBL/GenBank/DDBJ whole genome shotgun (WGS) entry which is preliminary data.</text>
</comment>
<dbReference type="Gene3D" id="3.20.20.80">
    <property type="entry name" value="Glycosidases"/>
    <property type="match status" value="1"/>
</dbReference>
<organism evidence="4 5">
    <name type="scientific">Polypterus senegalus</name>
    <name type="common">Senegal bichir</name>
    <dbReference type="NCBI Taxonomy" id="55291"/>
    <lineage>
        <taxon>Eukaryota</taxon>
        <taxon>Metazoa</taxon>
        <taxon>Chordata</taxon>
        <taxon>Craniata</taxon>
        <taxon>Vertebrata</taxon>
        <taxon>Euteleostomi</taxon>
        <taxon>Actinopterygii</taxon>
        <taxon>Polypteriformes</taxon>
        <taxon>Polypteridae</taxon>
        <taxon>Polypterus</taxon>
    </lineage>
</organism>
<reference evidence="4" key="1">
    <citation type="journal article" date="2021" name="Cell">
        <title>Tracing the genetic footprints of vertebrate landing in non-teleost ray-finned fishes.</title>
        <authorList>
            <person name="Bi X."/>
            <person name="Wang K."/>
            <person name="Yang L."/>
            <person name="Pan H."/>
            <person name="Jiang H."/>
            <person name="Wei Q."/>
            <person name="Fang M."/>
            <person name="Yu H."/>
            <person name="Zhu C."/>
            <person name="Cai Y."/>
            <person name="He Y."/>
            <person name="Gan X."/>
            <person name="Zeng H."/>
            <person name="Yu D."/>
            <person name="Zhu Y."/>
            <person name="Jiang H."/>
            <person name="Qiu Q."/>
            <person name="Yang H."/>
            <person name="Zhang Y.E."/>
            <person name="Wang W."/>
            <person name="Zhu M."/>
            <person name="He S."/>
            <person name="Zhang G."/>
        </authorList>
    </citation>
    <scope>NUCLEOTIDE SEQUENCE</scope>
    <source>
        <strain evidence="4">Bchr_001</strain>
    </source>
</reference>
<feature type="non-terminal residue" evidence="4">
    <location>
        <position position="1"/>
    </location>
</feature>
<evidence type="ECO:0000256" key="1">
    <source>
        <dbReference type="SAM" id="MobiDB-lite"/>
    </source>
</evidence>
<feature type="region of interest" description="Disordered" evidence="1">
    <location>
        <begin position="27"/>
        <end position="52"/>
    </location>
</feature>
<dbReference type="PANTHER" id="PTHR10357">
    <property type="entry name" value="ALPHA-AMYLASE FAMILY MEMBER"/>
    <property type="match status" value="1"/>
</dbReference>
<sequence length="680" mass="78591">MTKEDVNGSVVELSGEHCYDSNTFELEPEERETAEAGEACQAVPDPEIEKPGPYAGMPKEVLLLYSGQARYRLPREIIFWLSIVTSLMLTGATVAIIVVSPKCLSWWQSSPLYQLYPRSFQDSDSDGVGDLRGIQTKLSYFEYLNVKSISIGSIYKSSSNDFGYEVEDFREVDEVFGTMEDFENLLTAMHDKGLKLVMDFIPNHTSDKHIWFQMSRNHTGKFTDYYVWRDCHHYNGSTTPPNNWLTVYGDSAWDYDAIRGQCYYHQFGKGQPDLNYHSHHVQKEMIEVLKFWLQKGVDGFRVDAVKFLLEADHFRDEPQVDVIQRPENISSYSELHHDYTTTQLGLHDILRNWRIVLDEYSREPGKYRSMFTDSFDDNEIAKTMLYYGSSGIKEADFPFNFYLTRLENQLYSRNVFELVNLWMANMPQGHWPNWMVGNQNVYRVMSWAGRDYINVINMLLLTLPGTPAPYYGEEIGMDNINLNSGNADDPGKLNVNPEVARSPMQWSSDDNAGFSKSNRTWIPVHSEYQSVNVQMQKNDSGSTLAVFRALTLLREKELPLHRGWMCYVYNDSNVFAYVRELDGFERAYLIILNFGQGTSTDLQSKIPGLPKMMHIRLGTRAENNGQMVKTSAIDTARGEGLVLEYHPEWLFHRLNRYEKQCFISDRACYLSMFDILYKTC</sequence>
<name>A0ABS2YV84_POLSE</name>
<feature type="transmembrane region" description="Helical" evidence="2">
    <location>
        <begin position="77"/>
        <end position="99"/>
    </location>
</feature>
<dbReference type="InterPro" id="IPR045857">
    <property type="entry name" value="O16G_dom_2"/>
</dbReference>
<proteinExistence type="predicted"/>
<dbReference type="Proteomes" id="UP001166052">
    <property type="component" value="Unassembled WGS sequence"/>
</dbReference>
<evidence type="ECO:0000259" key="3">
    <source>
        <dbReference type="SMART" id="SM00642"/>
    </source>
</evidence>
<keyword evidence="2" id="KW-0472">Membrane</keyword>
<gene>
    <name evidence="4" type="primary">Slc3a1</name>
    <name evidence="4" type="ORF">GTO92_0006982</name>
</gene>
<dbReference type="Gene3D" id="3.90.400.10">
    <property type="entry name" value="Oligo-1,6-glucosidase, Domain 2"/>
    <property type="match status" value="1"/>
</dbReference>
<accession>A0ABS2YV84</accession>
<evidence type="ECO:0000313" key="5">
    <source>
        <dbReference type="Proteomes" id="UP001166052"/>
    </source>
</evidence>
<dbReference type="Gene3D" id="2.60.40.1180">
    <property type="entry name" value="Golgi alpha-mannosidase II"/>
    <property type="match status" value="1"/>
</dbReference>
<dbReference type="GeneID" id="120516381"/>
<dbReference type="InterPro" id="IPR017853">
    <property type="entry name" value="GH"/>
</dbReference>
<dbReference type="PANTHER" id="PTHR10357:SF179">
    <property type="entry name" value="NEUTRAL AND BASIC AMINO ACID TRANSPORT PROTEIN RBAT"/>
    <property type="match status" value="1"/>
</dbReference>
<keyword evidence="5" id="KW-1185">Reference proteome</keyword>
<feature type="domain" description="Glycosyl hydrolase family 13 catalytic" evidence="3">
    <location>
        <begin position="114"/>
        <end position="525"/>
    </location>
</feature>
<dbReference type="SUPFAM" id="SSF51445">
    <property type="entry name" value="(Trans)glycosidases"/>
    <property type="match status" value="1"/>
</dbReference>
<protein>
    <submittedName>
        <fullName evidence="4">SLC31 protein</fullName>
    </submittedName>
</protein>
<evidence type="ECO:0000313" key="4">
    <source>
        <dbReference type="EMBL" id="MBN3290100.1"/>
    </source>
</evidence>
<evidence type="ECO:0000256" key="2">
    <source>
        <dbReference type="SAM" id="Phobius"/>
    </source>
</evidence>
<feature type="non-terminal residue" evidence="4">
    <location>
        <position position="680"/>
    </location>
</feature>
<dbReference type="RefSeq" id="XP_039593946.1">
    <property type="nucleotide sequence ID" value="XM_039738012.1"/>
</dbReference>
<dbReference type="InterPro" id="IPR006047">
    <property type="entry name" value="GH13_cat_dom"/>
</dbReference>
<dbReference type="InterPro" id="IPR013780">
    <property type="entry name" value="Glyco_hydro_b"/>
</dbReference>
<keyword evidence="2" id="KW-1133">Transmembrane helix</keyword>
<dbReference type="EMBL" id="JAAWVN010006449">
    <property type="protein sequence ID" value="MBN3290100.1"/>
    <property type="molecule type" value="Genomic_DNA"/>
</dbReference>